<organism evidence="5 6">
    <name type="scientific">Prorocentrum cordatum</name>
    <dbReference type="NCBI Taxonomy" id="2364126"/>
    <lineage>
        <taxon>Eukaryota</taxon>
        <taxon>Sar</taxon>
        <taxon>Alveolata</taxon>
        <taxon>Dinophyceae</taxon>
        <taxon>Prorocentrales</taxon>
        <taxon>Prorocentraceae</taxon>
        <taxon>Prorocentrum</taxon>
    </lineage>
</organism>
<evidence type="ECO:0000256" key="2">
    <source>
        <dbReference type="ARBA" id="ARBA00046328"/>
    </source>
</evidence>
<dbReference type="Pfam" id="PF02037">
    <property type="entry name" value="SAP"/>
    <property type="match status" value="1"/>
</dbReference>
<name>A0ABN9W3B1_9DINO</name>
<keyword evidence="1" id="KW-0597">Phosphoprotein</keyword>
<evidence type="ECO:0000313" key="5">
    <source>
        <dbReference type="EMBL" id="CAK0880544.1"/>
    </source>
</evidence>
<proteinExistence type="inferred from homology"/>
<accession>A0ABN9W3B1</accession>
<dbReference type="PANTHER" id="PTHR46551">
    <property type="entry name" value="SAP DOMAIN-CONTAINING RIBONUCLEOPROTEIN"/>
    <property type="match status" value="1"/>
</dbReference>
<evidence type="ECO:0000256" key="3">
    <source>
        <dbReference type="SAM" id="MobiDB-lite"/>
    </source>
</evidence>
<feature type="compositionally biased region" description="Basic and acidic residues" evidence="3">
    <location>
        <begin position="226"/>
        <end position="255"/>
    </location>
</feature>
<dbReference type="InterPro" id="IPR052240">
    <property type="entry name" value="SAP_domain_ribonucleoprotein"/>
</dbReference>
<evidence type="ECO:0000256" key="1">
    <source>
        <dbReference type="ARBA" id="ARBA00022553"/>
    </source>
</evidence>
<feature type="compositionally biased region" description="Low complexity" evidence="3">
    <location>
        <begin position="1"/>
        <end position="12"/>
    </location>
</feature>
<dbReference type="Proteomes" id="UP001189429">
    <property type="component" value="Unassembled WGS sequence"/>
</dbReference>
<sequence length="273" mass="29642">MAAARGAPAAGAGRRRPCREAGGRGWGSRRRGQRTALAVIASAALAALLGVVRGGPAAFAGLVAGRAGSVARPGSSLVLRRAVDLTTMKVAELKALCRERGLDVKGRKADLLARLQQAFRGIEKEAAAEDKAEDDRPPYGTPLPDPHEGKPEVIVDDEGRKRYLCLDGKYRRGDPESVECTDATLSDWLTEWVVAARTGQLEGKDQMTFFPNVKKPSNPPGKPGGKGKDMHSDDVLRRLPPGRDKKARWEYDGESEEKFEYVGQPRVKDDRMM</sequence>
<dbReference type="SMART" id="SM00513">
    <property type="entry name" value="SAP"/>
    <property type="match status" value="1"/>
</dbReference>
<comment type="similarity">
    <text evidence="2">Belongs to the SAP domain-containing ribonucleoprotein family.</text>
</comment>
<comment type="caution">
    <text evidence="5">The sequence shown here is derived from an EMBL/GenBank/DDBJ whole genome shotgun (WGS) entry which is preliminary data.</text>
</comment>
<dbReference type="SUPFAM" id="SSF68906">
    <property type="entry name" value="SAP domain"/>
    <property type="match status" value="1"/>
</dbReference>
<protein>
    <recommendedName>
        <fullName evidence="4">SAP domain-containing protein</fullName>
    </recommendedName>
</protein>
<dbReference type="Gene3D" id="1.10.720.30">
    <property type="entry name" value="SAP domain"/>
    <property type="match status" value="1"/>
</dbReference>
<dbReference type="EMBL" id="CAUYUJ010018086">
    <property type="protein sequence ID" value="CAK0880544.1"/>
    <property type="molecule type" value="Genomic_DNA"/>
</dbReference>
<dbReference type="PANTHER" id="PTHR46551:SF1">
    <property type="entry name" value="SAP DOMAIN-CONTAINING RIBONUCLEOPROTEIN"/>
    <property type="match status" value="1"/>
</dbReference>
<feature type="region of interest" description="Disordered" evidence="3">
    <location>
        <begin position="1"/>
        <end position="29"/>
    </location>
</feature>
<evidence type="ECO:0000259" key="4">
    <source>
        <dbReference type="PROSITE" id="PS50800"/>
    </source>
</evidence>
<dbReference type="PROSITE" id="PS50800">
    <property type="entry name" value="SAP"/>
    <property type="match status" value="1"/>
</dbReference>
<reference evidence="5" key="1">
    <citation type="submission" date="2023-10" db="EMBL/GenBank/DDBJ databases">
        <authorList>
            <person name="Chen Y."/>
            <person name="Shah S."/>
            <person name="Dougan E. K."/>
            <person name="Thang M."/>
            <person name="Chan C."/>
        </authorList>
    </citation>
    <scope>NUCLEOTIDE SEQUENCE [LARGE SCALE GENOMIC DNA]</scope>
</reference>
<dbReference type="InterPro" id="IPR036361">
    <property type="entry name" value="SAP_dom_sf"/>
</dbReference>
<dbReference type="InterPro" id="IPR003034">
    <property type="entry name" value="SAP_dom"/>
</dbReference>
<evidence type="ECO:0000313" key="6">
    <source>
        <dbReference type="Proteomes" id="UP001189429"/>
    </source>
</evidence>
<feature type="domain" description="SAP" evidence="4">
    <location>
        <begin position="85"/>
        <end position="119"/>
    </location>
</feature>
<feature type="compositionally biased region" description="Basic and acidic residues" evidence="3">
    <location>
        <begin position="124"/>
        <end position="137"/>
    </location>
</feature>
<keyword evidence="6" id="KW-1185">Reference proteome</keyword>
<feature type="region of interest" description="Disordered" evidence="3">
    <location>
        <begin position="210"/>
        <end position="255"/>
    </location>
</feature>
<feature type="region of interest" description="Disordered" evidence="3">
    <location>
        <begin position="124"/>
        <end position="153"/>
    </location>
</feature>
<gene>
    <name evidence="5" type="ORF">PCOR1329_LOCUS63649</name>
</gene>